<dbReference type="AlphaFoldDB" id="A0A2A4SYP8"/>
<accession>A0A2A4SYP8</accession>
<dbReference type="PANTHER" id="PTHR11102:SF160">
    <property type="entry name" value="ERAD-ASSOCIATED E3 UBIQUITIN-PROTEIN LIGASE COMPONENT HRD3"/>
    <property type="match status" value="1"/>
</dbReference>
<reference evidence="4" key="1">
    <citation type="submission" date="2017-08" db="EMBL/GenBank/DDBJ databases">
        <title>A dynamic microbial community with high functional redundancy inhabits the cold, oxic subseafloor aquifer.</title>
        <authorList>
            <person name="Tully B.J."/>
            <person name="Wheat C.G."/>
            <person name="Glazer B.T."/>
            <person name="Huber J.A."/>
        </authorList>
    </citation>
    <scope>NUCLEOTIDE SEQUENCE [LARGE SCALE GENOMIC DNA]</scope>
</reference>
<feature type="repeat" description="TPR" evidence="1">
    <location>
        <begin position="147"/>
        <end position="180"/>
    </location>
</feature>
<comment type="caution">
    <text evidence="3">The sequence shown here is derived from an EMBL/GenBank/DDBJ whole genome shotgun (WGS) entry which is preliminary data.</text>
</comment>
<feature type="signal peptide" evidence="2">
    <location>
        <begin position="1"/>
        <end position="20"/>
    </location>
</feature>
<dbReference type="PROSITE" id="PS50005">
    <property type="entry name" value="TPR"/>
    <property type="match status" value="1"/>
</dbReference>
<name>A0A2A4SYP8_9DELT</name>
<keyword evidence="2" id="KW-0732">Signal</keyword>
<dbReference type="PANTHER" id="PTHR11102">
    <property type="entry name" value="SEL-1-LIKE PROTEIN"/>
    <property type="match status" value="1"/>
</dbReference>
<dbReference type="InterPro" id="IPR019734">
    <property type="entry name" value="TPR_rpt"/>
</dbReference>
<sequence length="362" mass="41487">MKIIFKYVLILISVTSLSQAKVGVCEVLPDAQKDKYLECLVKEAERTDDVADINMVAEGYKVYAVNKDIVFWYEKSIKKGDAYAMYEAAGYYAEVFDNSKRAIKLYKQAALKNYKDSIAKLSELMETIYGKEGSIKQYKKEMANGDKNTYRFLANLYVRYKDYDKALELYENALKRDDINKGDTYALIGSLYEAHYKDKKEAKHYYEKAAKNGSAIAMYNLGIMAGDAKDYKKAEDWFRASEKAGRKNTLGMICYMNYSQENDYEKAEECNLELAKKGDSLDMFEAGIFLLRRVSKDKEGIEWLVKAYEAGDSSSAIVLGAEYSNKYNKEKYNKEKAIYWYKKAAAMGESGAWQYLYGEGVL</sequence>
<keyword evidence="1" id="KW-0802">TPR repeat</keyword>
<evidence type="ECO:0000313" key="3">
    <source>
        <dbReference type="EMBL" id="PCI26149.1"/>
    </source>
</evidence>
<dbReference type="Proteomes" id="UP000218113">
    <property type="component" value="Unassembled WGS sequence"/>
</dbReference>
<dbReference type="Pfam" id="PF13432">
    <property type="entry name" value="TPR_16"/>
    <property type="match status" value="1"/>
</dbReference>
<dbReference type="SMART" id="SM00671">
    <property type="entry name" value="SEL1"/>
    <property type="match status" value="5"/>
</dbReference>
<evidence type="ECO:0000313" key="4">
    <source>
        <dbReference type="Proteomes" id="UP000218113"/>
    </source>
</evidence>
<gene>
    <name evidence="3" type="ORF">COB67_10285</name>
</gene>
<dbReference type="SUPFAM" id="SSF81901">
    <property type="entry name" value="HCP-like"/>
    <property type="match status" value="2"/>
</dbReference>
<protein>
    <submittedName>
        <fullName evidence="3">Uncharacterized protein</fullName>
    </submittedName>
</protein>
<proteinExistence type="predicted"/>
<organism evidence="3 4">
    <name type="scientific">SAR324 cluster bacterium</name>
    <dbReference type="NCBI Taxonomy" id="2024889"/>
    <lineage>
        <taxon>Bacteria</taxon>
        <taxon>Deltaproteobacteria</taxon>
        <taxon>SAR324 cluster</taxon>
    </lineage>
</organism>
<dbReference type="SMART" id="SM00028">
    <property type="entry name" value="TPR"/>
    <property type="match status" value="2"/>
</dbReference>
<dbReference type="Gene3D" id="1.25.40.10">
    <property type="entry name" value="Tetratricopeptide repeat domain"/>
    <property type="match status" value="3"/>
</dbReference>
<evidence type="ECO:0000256" key="1">
    <source>
        <dbReference type="PROSITE-ProRule" id="PRU00339"/>
    </source>
</evidence>
<dbReference type="Pfam" id="PF08238">
    <property type="entry name" value="Sel1"/>
    <property type="match status" value="5"/>
</dbReference>
<dbReference type="InterPro" id="IPR011990">
    <property type="entry name" value="TPR-like_helical_dom_sf"/>
</dbReference>
<evidence type="ECO:0000256" key="2">
    <source>
        <dbReference type="SAM" id="SignalP"/>
    </source>
</evidence>
<dbReference type="InterPro" id="IPR006597">
    <property type="entry name" value="Sel1-like"/>
</dbReference>
<dbReference type="EMBL" id="NVSR01000100">
    <property type="protein sequence ID" value="PCI26149.1"/>
    <property type="molecule type" value="Genomic_DNA"/>
</dbReference>
<feature type="chain" id="PRO_5012901451" evidence="2">
    <location>
        <begin position="21"/>
        <end position="362"/>
    </location>
</feature>
<dbReference type="InterPro" id="IPR050767">
    <property type="entry name" value="Sel1_AlgK"/>
</dbReference>